<evidence type="ECO:0000313" key="1">
    <source>
        <dbReference type="EMBL" id="EME30165.1"/>
    </source>
</evidence>
<accession>M2X1C3</accession>
<dbReference type="KEGG" id="gsl:Gasu_25410"/>
<organism evidence="1 2">
    <name type="scientific">Galdieria sulphuraria</name>
    <name type="common">Red alga</name>
    <dbReference type="NCBI Taxonomy" id="130081"/>
    <lineage>
        <taxon>Eukaryota</taxon>
        <taxon>Rhodophyta</taxon>
        <taxon>Bangiophyceae</taxon>
        <taxon>Galdieriales</taxon>
        <taxon>Galdieriaceae</taxon>
        <taxon>Galdieria</taxon>
    </lineage>
</organism>
<dbReference type="Proteomes" id="UP000030680">
    <property type="component" value="Unassembled WGS sequence"/>
</dbReference>
<proteinExistence type="predicted"/>
<evidence type="ECO:0008006" key="3">
    <source>
        <dbReference type="Google" id="ProtNLM"/>
    </source>
</evidence>
<dbReference type="SUPFAM" id="SSF64076">
    <property type="entry name" value="MTH938-like"/>
    <property type="match status" value="1"/>
</dbReference>
<name>M2X1C3_GALSU</name>
<dbReference type="InterPro" id="IPR036748">
    <property type="entry name" value="MTH938-like_sf"/>
</dbReference>
<dbReference type="OrthoDB" id="20681at2759"/>
<dbReference type="Gramene" id="EME30165">
    <property type="protein sequence ID" value="EME30165"/>
    <property type="gene ID" value="Gasu_25410"/>
</dbReference>
<dbReference type="PANTHER" id="PTHR21192">
    <property type="entry name" value="NUCLEAR PROTEIN E3-3"/>
    <property type="match status" value="1"/>
</dbReference>
<dbReference type="GeneID" id="17088913"/>
<dbReference type="EMBL" id="KB454502">
    <property type="protein sequence ID" value="EME30165.1"/>
    <property type="molecule type" value="Genomic_DNA"/>
</dbReference>
<dbReference type="InterPro" id="IPR007523">
    <property type="entry name" value="NDUFAF3/AAMDC"/>
</dbReference>
<dbReference type="PANTHER" id="PTHR21192:SF2">
    <property type="entry name" value="NADH DEHYDROGENASE [UBIQUINONE] 1 ALPHA SUBCOMPLEX ASSEMBLY FACTOR 3"/>
    <property type="match status" value="1"/>
</dbReference>
<dbReference type="Gene3D" id="3.40.1230.10">
    <property type="entry name" value="MTH938-like"/>
    <property type="match status" value="1"/>
</dbReference>
<reference evidence="2" key="1">
    <citation type="journal article" date="2013" name="Science">
        <title>Gene transfer from bacteria and archaea facilitated evolution of an extremophilic eukaryote.</title>
        <authorList>
            <person name="Schonknecht G."/>
            <person name="Chen W.H."/>
            <person name="Ternes C.M."/>
            <person name="Barbier G.G."/>
            <person name="Shrestha R.P."/>
            <person name="Stanke M."/>
            <person name="Brautigam A."/>
            <person name="Baker B.J."/>
            <person name="Banfield J.F."/>
            <person name="Garavito R.M."/>
            <person name="Carr K."/>
            <person name="Wilkerson C."/>
            <person name="Rensing S.A."/>
            <person name="Gagneul D."/>
            <person name="Dickenson N.E."/>
            <person name="Oesterhelt C."/>
            <person name="Lercher M.J."/>
            <person name="Weber A.P."/>
        </authorList>
    </citation>
    <scope>NUCLEOTIDE SEQUENCE [LARGE SCALE GENOMIC DNA]</scope>
    <source>
        <strain evidence="2">074W</strain>
    </source>
</reference>
<evidence type="ECO:0000313" key="2">
    <source>
        <dbReference type="Proteomes" id="UP000030680"/>
    </source>
</evidence>
<sequence length="148" mass="16654">MIPYRTSDRLWQCLSHRKLSSFKSLIGETNGNRMKLDGYSGAYFVVNNVEVRSSILLLPHTGYLWRPQTFAEVTPNSFTLFRLLVPKLDILIVGGGSVTPHLSEENYRQVSSVCQAFELLKTEDACSLFNLMNEEGRHVGAALIRAGF</sequence>
<gene>
    <name evidence="1" type="ORF">Gasu_25410</name>
</gene>
<dbReference type="GO" id="GO:0032981">
    <property type="term" value="P:mitochondrial respiratory chain complex I assembly"/>
    <property type="evidence" value="ECO:0007669"/>
    <property type="project" value="TreeGrafter"/>
</dbReference>
<dbReference type="RefSeq" id="XP_005706685.1">
    <property type="nucleotide sequence ID" value="XM_005706628.1"/>
</dbReference>
<dbReference type="GO" id="GO:0005743">
    <property type="term" value="C:mitochondrial inner membrane"/>
    <property type="evidence" value="ECO:0007669"/>
    <property type="project" value="TreeGrafter"/>
</dbReference>
<protein>
    <recommendedName>
        <fullName evidence="3">NADH dehydrogenase [ubiquinone] 1 alpha subcomplex assembly factor 3</fullName>
    </recommendedName>
</protein>
<keyword evidence="2" id="KW-1185">Reference proteome</keyword>
<dbReference type="AlphaFoldDB" id="M2X1C3"/>
<dbReference type="Pfam" id="PF04430">
    <property type="entry name" value="DUF498"/>
    <property type="match status" value="1"/>
</dbReference>